<evidence type="ECO:0000313" key="3">
    <source>
        <dbReference type="Proteomes" id="UP000269076"/>
    </source>
</evidence>
<dbReference type="RefSeq" id="WP_123885042.1">
    <property type="nucleotide sequence ID" value="NZ_CP033928.1"/>
</dbReference>
<gene>
    <name evidence="2" type="ORF">EG340_02185</name>
</gene>
<dbReference type="AlphaFoldDB" id="A0A3G6N204"/>
<feature type="signal peptide" evidence="1">
    <location>
        <begin position="1"/>
        <end position="18"/>
    </location>
</feature>
<organism evidence="2 3">
    <name type="scientific">Chryseobacterium indoltheticum</name>
    <dbReference type="NCBI Taxonomy" id="254"/>
    <lineage>
        <taxon>Bacteria</taxon>
        <taxon>Pseudomonadati</taxon>
        <taxon>Bacteroidota</taxon>
        <taxon>Flavobacteriia</taxon>
        <taxon>Flavobacteriales</taxon>
        <taxon>Weeksellaceae</taxon>
        <taxon>Chryseobacterium group</taxon>
        <taxon>Chryseobacterium</taxon>
    </lineage>
</organism>
<feature type="chain" id="PRO_5018085632" description="DUF4468 domain-containing protein" evidence="1">
    <location>
        <begin position="19"/>
        <end position="201"/>
    </location>
</feature>
<name>A0A3G6N204_9FLAO</name>
<evidence type="ECO:0000313" key="2">
    <source>
        <dbReference type="EMBL" id="AZA59925.1"/>
    </source>
</evidence>
<keyword evidence="1" id="KW-0732">Signal</keyword>
<evidence type="ECO:0008006" key="4">
    <source>
        <dbReference type="Google" id="ProtNLM"/>
    </source>
</evidence>
<reference evidence="2 3" key="1">
    <citation type="submission" date="2018-11" db="EMBL/GenBank/DDBJ databases">
        <title>Proposal to divide the Flavobacteriaceae and reorganize its genera based on Amino Acid Identity values calculated from whole genome sequences.</title>
        <authorList>
            <person name="Nicholson A.C."/>
            <person name="Gulvik C.A."/>
            <person name="Whitney A.M."/>
            <person name="Humrighouse B.W."/>
            <person name="Bell M."/>
            <person name="Holmes B."/>
            <person name="Steigerwalt A."/>
            <person name="Villarma A."/>
            <person name="Sheth M."/>
            <person name="Batra D."/>
            <person name="Pryor J."/>
            <person name="Bernardet J.-F."/>
            <person name="Hugo C."/>
            <person name="Kampfer P."/>
            <person name="Newman J."/>
            <person name="Mcquiston J.R."/>
        </authorList>
    </citation>
    <scope>NUCLEOTIDE SEQUENCE [LARGE SCALE GENOMIC DNA]</scope>
    <source>
        <strain evidence="2 3">G0211</strain>
    </source>
</reference>
<protein>
    <recommendedName>
        <fullName evidence="4">DUF4468 domain-containing protein</fullName>
    </recommendedName>
</protein>
<accession>A0A3G6N204</accession>
<dbReference type="EMBL" id="CP033928">
    <property type="protein sequence ID" value="AZA59925.1"/>
    <property type="molecule type" value="Genomic_DNA"/>
</dbReference>
<proteinExistence type="predicted"/>
<sequence>MKSLLQILILISSSNFIAAQDQLLKDIDFDSVKDSIFLDRKDSVIICKLSSKDFKVQKSKPIEYLNEISSGLSETKNGFELNNNWMRSGYSAQFRFEKKEKRIRLIGMSRYEFGNAVNDGSGESSVNLLTGNYIGDWNYFDHLANNENGELIKIPTIKTKMVFRKIYLEDFNDEIPSNFTSECAQLYEKYKSVEMKKRNEH</sequence>
<evidence type="ECO:0000256" key="1">
    <source>
        <dbReference type="SAM" id="SignalP"/>
    </source>
</evidence>
<dbReference type="Proteomes" id="UP000269076">
    <property type="component" value="Chromosome"/>
</dbReference>